<evidence type="ECO:0000259" key="10">
    <source>
        <dbReference type="PROSITE" id="PS50262"/>
    </source>
</evidence>
<proteinExistence type="inferred from homology"/>
<dbReference type="GO" id="GO:0005886">
    <property type="term" value="C:plasma membrane"/>
    <property type="evidence" value="ECO:0007669"/>
    <property type="project" value="TreeGrafter"/>
</dbReference>
<name>A0A7M5U2Q1_9CNID</name>
<feature type="transmembrane region" description="Helical" evidence="9">
    <location>
        <begin position="297"/>
        <end position="317"/>
    </location>
</feature>
<dbReference type="OrthoDB" id="5987936at2759"/>
<evidence type="ECO:0000256" key="9">
    <source>
        <dbReference type="SAM" id="Phobius"/>
    </source>
</evidence>
<evidence type="ECO:0000256" key="6">
    <source>
        <dbReference type="ARBA" id="ARBA00023170"/>
    </source>
</evidence>
<dbReference type="Proteomes" id="UP000594262">
    <property type="component" value="Unplaced"/>
</dbReference>
<evidence type="ECO:0000313" key="12">
    <source>
        <dbReference type="Proteomes" id="UP000594262"/>
    </source>
</evidence>
<feature type="transmembrane region" description="Helical" evidence="9">
    <location>
        <begin position="86"/>
        <end position="110"/>
    </location>
</feature>
<evidence type="ECO:0000256" key="1">
    <source>
        <dbReference type="ARBA" id="ARBA00004141"/>
    </source>
</evidence>
<sequence length="403" mass="46211">MFEDLRSWYQAEKKYTREVMNITATIHHNGSSTSPTPQSSPETSGPIAIFFFTYYALVFISGSIGNIVIIASVVKYKRMKTVVNIFLVNLAISDLLFVTLSIFDGIAFIADGKWLLGDAFCRIQGTMIEISYTVSVCTLTVVAAERYISICHPHRIKRTFQQAYNTCVFVWMFSVIFCSGLFYGYTTSPNDDGDVVCRNDYWSTESRLSFYIVHSILVYMVPLGVMCFSHWFISKALIRQKMRTFSTYSSSIDQITKDVDETDVNKNESQASHIGGKLDGKKEWKRNVKQANKRMKVVRLLLVVTIVFFVLWTPFIVVRLLKYFSVEINELLWRGTQLLIFGNTAVNCFIYALMSPAFREAFKGIFCCAKRLRNKNYSTSRSFDISETVKRKTSINNKVIYKV</sequence>
<dbReference type="PANTHER" id="PTHR45695">
    <property type="entry name" value="LEUCOKININ RECEPTOR-RELATED"/>
    <property type="match status" value="1"/>
</dbReference>
<dbReference type="PANTHER" id="PTHR45695:SF15">
    <property type="entry name" value="OPSIN RH2"/>
    <property type="match status" value="1"/>
</dbReference>
<evidence type="ECO:0000256" key="3">
    <source>
        <dbReference type="ARBA" id="ARBA00022989"/>
    </source>
</evidence>
<organism evidence="11 12">
    <name type="scientific">Clytia hemisphaerica</name>
    <dbReference type="NCBI Taxonomy" id="252671"/>
    <lineage>
        <taxon>Eukaryota</taxon>
        <taxon>Metazoa</taxon>
        <taxon>Cnidaria</taxon>
        <taxon>Hydrozoa</taxon>
        <taxon>Hydroidolina</taxon>
        <taxon>Leptothecata</taxon>
        <taxon>Obeliida</taxon>
        <taxon>Clytiidae</taxon>
        <taxon>Clytia</taxon>
    </lineage>
</organism>
<dbReference type="InterPro" id="IPR000276">
    <property type="entry name" value="GPCR_Rhodpsn"/>
</dbReference>
<evidence type="ECO:0000256" key="8">
    <source>
        <dbReference type="RuleBase" id="RU000688"/>
    </source>
</evidence>
<dbReference type="InterPro" id="IPR017452">
    <property type="entry name" value="GPCR_Rhodpsn_7TM"/>
</dbReference>
<feature type="transmembrane region" description="Helical" evidence="9">
    <location>
        <begin position="337"/>
        <end position="354"/>
    </location>
</feature>
<dbReference type="EnsemblMetazoa" id="CLYHEMT005449.1">
    <property type="protein sequence ID" value="CLYHEMP005449.1"/>
    <property type="gene ID" value="CLYHEMG005449"/>
</dbReference>
<evidence type="ECO:0000256" key="7">
    <source>
        <dbReference type="ARBA" id="ARBA00023224"/>
    </source>
</evidence>
<evidence type="ECO:0000256" key="2">
    <source>
        <dbReference type="ARBA" id="ARBA00022692"/>
    </source>
</evidence>
<comment type="similarity">
    <text evidence="8">Belongs to the G-protein coupled receptor 1 family.</text>
</comment>
<dbReference type="Gene3D" id="1.20.1070.10">
    <property type="entry name" value="Rhodopsin 7-helix transmembrane proteins"/>
    <property type="match status" value="1"/>
</dbReference>
<keyword evidence="2 8" id="KW-0812">Transmembrane</keyword>
<dbReference type="PRINTS" id="PR00237">
    <property type="entry name" value="GPCRRHODOPSN"/>
</dbReference>
<keyword evidence="3 9" id="KW-1133">Transmembrane helix</keyword>
<evidence type="ECO:0000313" key="11">
    <source>
        <dbReference type="EnsemblMetazoa" id="CLYHEMP005449.1"/>
    </source>
</evidence>
<keyword evidence="7 8" id="KW-0807">Transducer</keyword>
<reference evidence="11" key="1">
    <citation type="submission" date="2021-01" db="UniProtKB">
        <authorList>
            <consortium name="EnsemblMetazoa"/>
        </authorList>
    </citation>
    <scope>IDENTIFICATION</scope>
</reference>
<keyword evidence="5 9" id="KW-0472">Membrane</keyword>
<dbReference type="GO" id="GO:0004930">
    <property type="term" value="F:G protein-coupled receptor activity"/>
    <property type="evidence" value="ECO:0007669"/>
    <property type="project" value="UniProtKB-KW"/>
</dbReference>
<feature type="domain" description="G-protein coupled receptors family 1 profile" evidence="10">
    <location>
        <begin position="65"/>
        <end position="351"/>
    </location>
</feature>
<feature type="transmembrane region" description="Helical" evidence="9">
    <location>
        <begin position="163"/>
        <end position="185"/>
    </location>
</feature>
<feature type="transmembrane region" description="Helical" evidence="9">
    <location>
        <begin position="208"/>
        <end position="233"/>
    </location>
</feature>
<feature type="transmembrane region" description="Helical" evidence="9">
    <location>
        <begin position="47"/>
        <end position="74"/>
    </location>
</feature>
<accession>A0A7M5U2Q1</accession>
<dbReference type="PROSITE" id="PS50262">
    <property type="entry name" value="G_PROTEIN_RECEP_F1_2"/>
    <property type="match status" value="1"/>
</dbReference>
<dbReference type="AlphaFoldDB" id="A0A7M5U2Q1"/>
<keyword evidence="12" id="KW-1185">Reference proteome</keyword>
<evidence type="ECO:0000256" key="4">
    <source>
        <dbReference type="ARBA" id="ARBA00023040"/>
    </source>
</evidence>
<comment type="subcellular location">
    <subcellularLocation>
        <location evidence="1">Membrane</location>
        <topology evidence="1">Multi-pass membrane protein</topology>
    </subcellularLocation>
</comment>
<protein>
    <recommendedName>
        <fullName evidence="10">G-protein coupled receptors family 1 profile domain-containing protein</fullName>
    </recommendedName>
</protein>
<keyword evidence="4 8" id="KW-0297">G-protein coupled receptor</keyword>
<dbReference type="PROSITE" id="PS00237">
    <property type="entry name" value="G_PROTEIN_RECEP_F1_1"/>
    <property type="match status" value="1"/>
</dbReference>
<dbReference type="CDD" id="cd00637">
    <property type="entry name" value="7tm_classA_rhodopsin-like"/>
    <property type="match status" value="1"/>
</dbReference>
<feature type="transmembrane region" description="Helical" evidence="9">
    <location>
        <begin position="130"/>
        <end position="151"/>
    </location>
</feature>
<dbReference type="Pfam" id="PF00001">
    <property type="entry name" value="7tm_1"/>
    <property type="match status" value="1"/>
</dbReference>
<dbReference type="SUPFAM" id="SSF81321">
    <property type="entry name" value="Family A G protein-coupled receptor-like"/>
    <property type="match status" value="1"/>
</dbReference>
<evidence type="ECO:0000256" key="5">
    <source>
        <dbReference type="ARBA" id="ARBA00023136"/>
    </source>
</evidence>
<keyword evidence="6 8" id="KW-0675">Receptor</keyword>